<keyword evidence="11" id="KW-1185">Reference proteome</keyword>
<dbReference type="GO" id="GO:0022857">
    <property type="term" value="F:transmembrane transporter activity"/>
    <property type="evidence" value="ECO:0007669"/>
    <property type="project" value="TreeGrafter"/>
</dbReference>
<evidence type="ECO:0000256" key="1">
    <source>
        <dbReference type="ARBA" id="ARBA00004651"/>
    </source>
</evidence>
<name>A0A9J7BUU7_9BACT</name>
<dbReference type="Pfam" id="PF02687">
    <property type="entry name" value="FtsX"/>
    <property type="match status" value="2"/>
</dbReference>
<feature type="transmembrane region" description="Helical" evidence="7">
    <location>
        <begin position="774"/>
        <end position="798"/>
    </location>
</feature>
<keyword evidence="3 7" id="KW-0812">Transmembrane</keyword>
<evidence type="ECO:0000313" key="10">
    <source>
        <dbReference type="EMBL" id="UWZ86652.1"/>
    </source>
</evidence>
<feature type="domain" description="MacB-like periplasmic core" evidence="9">
    <location>
        <begin position="460"/>
        <end position="657"/>
    </location>
</feature>
<feature type="transmembrane region" description="Helical" evidence="7">
    <location>
        <begin position="307"/>
        <end position="328"/>
    </location>
</feature>
<evidence type="ECO:0000256" key="3">
    <source>
        <dbReference type="ARBA" id="ARBA00022692"/>
    </source>
</evidence>
<dbReference type="GO" id="GO:0005886">
    <property type="term" value="C:plasma membrane"/>
    <property type="evidence" value="ECO:0007669"/>
    <property type="project" value="UniProtKB-SubCell"/>
</dbReference>
<dbReference type="PANTHER" id="PTHR30572:SF4">
    <property type="entry name" value="ABC TRANSPORTER PERMEASE YTRF"/>
    <property type="match status" value="1"/>
</dbReference>
<feature type="transmembrane region" description="Helical" evidence="7">
    <location>
        <begin position="402"/>
        <end position="421"/>
    </location>
</feature>
<feature type="transmembrane region" description="Helical" evidence="7">
    <location>
        <begin position="732"/>
        <end position="754"/>
    </location>
</feature>
<dbReference type="InterPro" id="IPR017800">
    <property type="entry name" value="ADOP"/>
</dbReference>
<gene>
    <name evidence="10" type="ORF">MOP44_12065</name>
</gene>
<comment type="similarity">
    <text evidence="6">Belongs to the ABC-4 integral membrane protein family.</text>
</comment>
<sequence length="853" mass="93073">MNQLFQDLRYTMRQLRKSPGFTLTSVITLALGIGATTAIFTLVHAVLLKSLPVTKPDELWRIGKKVHCCNWGGYTQWEEFSLFNNELYHRFKDNTPAFAELAAFQGGNASLGVRRAGSTQPAETRNGQFVSGNFFSTFGVGAWAGRLLNPSDDREGAPPVAVLSYHAWQEKFGADPSVVGSVFLFNNNPFTIVGVAAPGFFGADLRGWAMPEIWMPLSAEPLIDSKPPRLTEPRANWLDIIGRVKPGTDPKALEAQLRTELRQWQMSHYSDLTMQDKEYLPKQQMFLTPGGAGVTDMREQYEDALRVLLIAAACVLLIACANLANLLLARGLRRRQQTSLRIALGASRGTLVRKALVESLTLGVVGGGLGLLVAYMGTSLVLKLAFTGPNFWVPIDATPSVPVLLFALGISLLTGVLFGIAPAWTTSHAEPVEALRGANRSTEHSTRWSQKALVVAQASISLVLISSAVMLAQSLRNLKNQNFGFDVEGRYMISLDVHQAGYKPEQLELIYRRIFDRILQIPGVQGVAGATYAPMSGDSWNDGIRIQGKPEPHSGDDDGATFTRVTPEFFSTLNNRIVMGRAIDEHDTKDAPLVAVVNEAFAKKFLKGENPIGKRFGENEMIHAGDYQIVGVAADMRYLNYGFKDPDRPMYFLPTAQHTPYTKPNEIEGEKSGHYLENLILWAPGKPEGLEMQVRKALSEIDPNIPLLDFASYHETLARDFGQQDMIAKLTLIFGVLALGLAAIGLYGVMSYSVEQRTSEIGIRMALGANRGTVLGMVLRSAFLQVAIGLAIGIPTAILAGRAITDQLYAVKPYDPVILSLAVIVLGAAALIAAAIPARRAVNVNPTEALRAE</sequence>
<dbReference type="EMBL" id="CP093313">
    <property type="protein sequence ID" value="UWZ86652.1"/>
    <property type="molecule type" value="Genomic_DNA"/>
</dbReference>
<dbReference type="InterPro" id="IPR025857">
    <property type="entry name" value="MacB_PCD"/>
</dbReference>
<keyword evidence="5 7" id="KW-0472">Membrane</keyword>
<dbReference type="AlphaFoldDB" id="A0A9J7BUU7"/>
<proteinExistence type="inferred from homology"/>
<feature type="domain" description="ABC3 transporter permease C-terminal" evidence="8">
    <location>
        <begin position="310"/>
        <end position="431"/>
    </location>
</feature>
<evidence type="ECO:0000256" key="4">
    <source>
        <dbReference type="ARBA" id="ARBA00022989"/>
    </source>
</evidence>
<dbReference type="KEGG" id="orp:MOP44_12065"/>
<dbReference type="RefSeq" id="WP_260796290.1">
    <property type="nucleotide sequence ID" value="NZ_CP093313.1"/>
</dbReference>
<dbReference type="PANTHER" id="PTHR30572">
    <property type="entry name" value="MEMBRANE COMPONENT OF TRANSPORTER-RELATED"/>
    <property type="match status" value="1"/>
</dbReference>
<feature type="transmembrane region" description="Helical" evidence="7">
    <location>
        <begin position="452"/>
        <end position="472"/>
    </location>
</feature>
<accession>A0A9J7BUU7</accession>
<organism evidence="10 11">
    <name type="scientific">Occallatibacter riparius</name>
    <dbReference type="NCBI Taxonomy" id="1002689"/>
    <lineage>
        <taxon>Bacteria</taxon>
        <taxon>Pseudomonadati</taxon>
        <taxon>Acidobacteriota</taxon>
        <taxon>Terriglobia</taxon>
        <taxon>Terriglobales</taxon>
        <taxon>Acidobacteriaceae</taxon>
        <taxon>Occallatibacter</taxon>
    </lineage>
</organism>
<dbReference type="InterPro" id="IPR050250">
    <property type="entry name" value="Macrolide_Exporter_MacB"/>
</dbReference>
<feature type="transmembrane region" description="Helical" evidence="7">
    <location>
        <begin position="21"/>
        <end position="47"/>
    </location>
</feature>
<dbReference type="NCBIfam" id="TIGR03434">
    <property type="entry name" value="ADOP"/>
    <property type="match status" value="1"/>
</dbReference>
<protein>
    <submittedName>
        <fullName evidence="10">ABC transporter permease</fullName>
    </submittedName>
</protein>
<dbReference type="InterPro" id="IPR003838">
    <property type="entry name" value="ABC3_permease_C"/>
</dbReference>
<evidence type="ECO:0000256" key="7">
    <source>
        <dbReference type="SAM" id="Phobius"/>
    </source>
</evidence>
<evidence type="ECO:0000313" key="11">
    <source>
        <dbReference type="Proteomes" id="UP001059380"/>
    </source>
</evidence>
<keyword evidence="4 7" id="KW-1133">Transmembrane helix</keyword>
<evidence type="ECO:0000259" key="8">
    <source>
        <dbReference type="Pfam" id="PF02687"/>
    </source>
</evidence>
<comment type="subcellular location">
    <subcellularLocation>
        <location evidence="1">Cell membrane</location>
        <topology evidence="1">Multi-pass membrane protein</topology>
    </subcellularLocation>
</comment>
<feature type="transmembrane region" description="Helical" evidence="7">
    <location>
        <begin position="360"/>
        <end position="382"/>
    </location>
</feature>
<evidence type="ECO:0000259" key="9">
    <source>
        <dbReference type="Pfam" id="PF12704"/>
    </source>
</evidence>
<feature type="domain" description="MacB-like periplasmic core" evidence="9">
    <location>
        <begin position="22"/>
        <end position="259"/>
    </location>
</feature>
<feature type="transmembrane region" description="Helical" evidence="7">
    <location>
        <begin position="818"/>
        <end position="836"/>
    </location>
</feature>
<dbReference type="Proteomes" id="UP001059380">
    <property type="component" value="Chromosome"/>
</dbReference>
<evidence type="ECO:0000256" key="5">
    <source>
        <dbReference type="ARBA" id="ARBA00023136"/>
    </source>
</evidence>
<reference evidence="10" key="1">
    <citation type="submission" date="2021-04" db="EMBL/GenBank/DDBJ databases">
        <title>Phylogenetic analysis of Acidobacteriaceae.</title>
        <authorList>
            <person name="Qiu L."/>
            <person name="Zhang Q."/>
        </authorList>
    </citation>
    <scope>NUCLEOTIDE SEQUENCE</scope>
    <source>
        <strain evidence="10">DSM 25168</strain>
    </source>
</reference>
<feature type="domain" description="ABC3 transporter permease C-terminal" evidence="8">
    <location>
        <begin position="733"/>
        <end position="846"/>
    </location>
</feature>
<evidence type="ECO:0000256" key="2">
    <source>
        <dbReference type="ARBA" id="ARBA00022475"/>
    </source>
</evidence>
<evidence type="ECO:0000256" key="6">
    <source>
        <dbReference type="ARBA" id="ARBA00038076"/>
    </source>
</evidence>
<dbReference type="Pfam" id="PF12704">
    <property type="entry name" value="MacB_PCD"/>
    <property type="match status" value="2"/>
</dbReference>
<keyword evidence="2" id="KW-1003">Cell membrane</keyword>